<proteinExistence type="predicted"/>
<gene>
    <name evidence="1" type="ORF">EI16_12455</name>
</gene>
<dbReference type="RefSeq" id="WP_029913480.1">
    <property type="nucleotide sequence ID" value="NZ_JMIU01000002.1"/>
</dbReference>
<sequence length="99" mass="11909">MSTNNSSITMQFQYTENKKKRYSCKSEKDTHYFFSNCLEWRTGTDFKELYDYFTKMGQEFLMFKVRLPSDSDYEIDNYIPLLPRDVIEYIGSIVPNHND</sequence>
<evidence type="ECO:0000313" key="1">
    <source>
        <dbReference type="EMBL" id="KDN94701.1"/>
    </source>
</evidence>
<evidence type="ECO:0000313" key="2">
    <source>
        <dbReference type="Proteomes" id="UP000027341"/>
    </source>
</evidence>
<name>A0A066ZWK4_HYDMR</name>
<dbReference type="EMBL" id="JMIU01000002">
    <property type="protein sequence ID" value="KDN94701.1"/>
    <property type="molecule type" value="Genomic_DNA"/>
</dbReference>
<accession>A0A066ZWK4</accession>
<organism evidence="1 2">
    <name type="scientific">Hydrogenovibrio marinus</name>
    <dbReference type="NCBI Taxonomy" id="28885"/>
    <lineage>
        <taxon>Bacteria</taxon>
        <taxon>Pseudomonadati</taxon>
        <taxon>Pseudomonadota</taxon>
        <taxon>Gammaproteobacteria</taxon>
        <taxon>Thiotrichales</taxon>
        <taxon>Piscirickettsiaceae</taxon>
        <taxon>Hydrogenovibrio</taxon>
    </lineage>
</organism>
<keyword evidence="2" id="KW-1185">Reference proteome</keyword>
<comment type="caution">
    <text evidence="1">The sequence shown here is derived from an EMBL/GenBank/DDBJ whole genome shotgun (WGS) entry which is preliminary data.</text>
</comment>
<protein>
    <submittedName>
        <fullName evidence="1">Uncharacterized protein</fullName>
    </submittedName>
</protein>
<dbReference type="STRING" id="28885.EI16_12455"/>
<reference evidence="1 2" key="1">
    <citation type="submission" date="2014-04" db="EMBL/GenBank/DDBJ databases">
        <title>Draft genome sequence of Hydrogenovibrio marinus MH-110, a model organism for aerobic H2 metabolism.</title>
        <authorList>
            <person name="Cha H.J."/>
            <person name="Jo B.H."/>
            <person name="Hwang B.H."/>
        </authorList>
    </citation>
    <scope>NUCLEOTIDE SEQUENCE [LARGE SCALE GENOMIC DNA]</scope>
    <source>
        <strain evidence="1 2">MH-110</strain>
    </source>
</reference>
<dbReference type="AlphaFoldDB" id="A0A066ZWK4"/>
<dbReference type="Proteomes" id="UP000027341">
    <property type="component" value="Unassembled WGS sequence"/>
</dbReference>